<gene>
    <name evidence="2" type="ORF">POPTR_016G003600</name>
</gene>
<dbReference type="InParanoid" id="A0A2K1X8M4"/>
<feature type="region of interest" description="Disordered" evidence="1">
    <location>
        <begin position="1"/>
        <end position="28"/>
    </location>
</feature>
<evidence type="ECO:0000256" key="1">
    <source>
        <dbReference type="SAM" id="MobiDB-lite"/>
    </source>
</evidence>
<evidence type="ECO:0000313" key="2">
    <source>
        <dbReference type="EMBL" id="PNS97125.1"/>
    </source>
</evidence>
<name>A0A2K1X8M4_POPTR</name>
<reference evidence="2 3" key="1">
    <citation type="journal article" date="2006" name="Science">
        <title>The genome of black cottonwood, Populus trichocarpa (Torr. &amp; Gray).</title>
        <authorList>
            <person name="Tuskan G.A."/>
            <person name="Difazio S."/>
            <person name="Jansson S."/>
            <person name="Bohlmann J."/>
            <person name="Grigoriev I."/>
            <person name="Hellsten U."/>
            <person name="Putnam N."/>
            <person name="Ralph S."/>
            <person name="Rombauts S."/>
            <person name="Salamov A."/>
            <person name="Schein J."/>
            <person name="Sterck L."/>
            <person name="Aerts A."/>
            <person name="Bhalerao R.R."/>
            <person name="Bhalerao R.P."/>
            <person name="Blaudez D."/>
            <person name="Boerjan W."/>
            <person name="Brun A."/>
            <person name="Brunner A."/>
            <person name="Busov V."/>
            <person name="Campbell M."/>
            <person name="Carlson J."/>
            <person name="Chalot M."/>
            <person name="Chapman J."/>
            <person name="Chen G.L."/>
            <person name="Cooper D."/>
            <person name="Coutinho P.M."/>
            <person name="Couturier J."/>
            <person name="Covert S."/>
            <person name="Cronk Q."/>
            <person name="Cunningham R."/>
            <person name="Davis J."/>
            <person name="Degroeve S."/>
            <person name="Dejardin A."/>
            <person name="Depamphilis C."/>
            <person name="Detter J."/>
            <person name="Dirks B."/>
            <person name="Dubchak I."/>
            <person name="Duplessis S."/>
            <person name="Ehlting J."/>
            <person name="Ellis B."/>
            <person name="Gendler K."/>
            <person name="Goodstein D."/>
            <person name="Gribskov M."/>
            <person name="Grimwood J."/>
            <person name="Groover A."/>
            <person name="Gunter L."/>
            <person name="Hamberger B."/>
            <person name="Heinze B."/>
            <person name="Helariutta Y."/>
            <person name="Henrissat B."/>
            <person name="Holligan D."/>
            <person name="Holt R."/>
            <person name="Huang W."/>
            <person name="Islam-Faridi N."/>
            <person name="Jones S."/>
            <person name="Jones-Rhoades M."/>
            <person name="Jorgensen R."/>
            <person name="Joshi C."/>
            <person name="Kangasjarvi J."/>
            <person name="Karlsson J."/>
            <person name="Kelleher C."/>
            <person name="Kirkpatrick R."/>
            <person name="Kirst M."/>
            <person name="Kohler A."/>
            <person name="Kalluri U."/>
            <person name="Larimer F."/>
            <person name="Leebens-Mack J."/>
            <person name="Leple J.C."/>
            <person name="Locascio P."/>
            <person name="Lou Y."/>
            <person name="Lucas S."/>
            <person name="Martin F."/>
            <person name="Montanini B."/>
            <person name="Napoli C."/>
            <person name="Nelson D.R."/>
            <person name="Nelson C."/>
            <person name="Nieminen K."/>
            <person name="Nilsson O."/>
            <person name="Pereda V."/>
            <person name="Peter G."/>
            <person name="Philippe R."/>
            <person name="Pilate G."/>
            <person name="Poliakov A."/>
            <person name="Razumovskaya J."/>
            <person name="Richardson P."/>
            <person name="Rinaldi C."/>
            <person name="Ritland K."/>
            <person name="Rouze P."/>
            <person name="Ryaboy D."/>
            <person name="Schmutz J."/>
            <person name="Schrader J."/>
            <person name="Segerman B."/>
            <person name="Shin H."/>
            <person name="Siddiqui A."/>
            <person name="Sterky F."/>
            <person name="Terry A."/>
            <person name="Tsai C.J."/>
            <person name="Uberbacher E."/>
            <person name="Unneberg P."/>
            <person name="Vahala J."/>
            <person name="Wall K."/>
            <person name="Wessler S."/>
            <person name="Yang G."/>
            <person name="Yin T."/>
            <person name="Douglas C."/>
            <person name="Marra M."/>
            <person name="Sandberg G."/>
            <person name="Van de Peer Y."/>
            <person name="Rokhsar D."/>
        </authorList>
    </citation>
    <scope>NUCLEOTIDE SEQUENCE [LARGE SCALE GENOMIC DNA]</scope>
    <source>
        <strain evidence="3">cv. Nisqually</strain>
    </source>
</reference>
<keyword evidence="3" id="KW-1185">Reference proteome</keyword>
<dbReference type="EMBL" id="CM009305">
    <property type="protein sequence ID" value="PNS97125.1"/>
    <property type="molecule type" value="Genomic_DNA"/>
</dbReference>
<dbReference type="Proteomes" id="UP000006729">
    <property type="component" value="Chromosome 16"/>
</dbReference>
<sequence length="67" mass="7673">MKGRGWSWSRLHLGQSRHGAAKNGSQTKPASVYDKVFDTHTHVDLQGCWLSFLNYGQGYLLMFFLQL</sequence>
<proteinExistence type="predicted"/>
<accession>A0A2K1X8M4</accession>
<dbReference type="AlphaFoldDB" id="A0A2K1X8M4"/>
<organism evidence="2 3">
    <name type="scientific">Populus trichocarpa</name>
    <name type="common">Western balsam poplar</name>
    <name type="synonym">Populus balsamifera subsp. trichocarpa</name>
    <dbReference type="NCBI Taxonomy" id="3694"/>
    <lineage>
        <taxon>Eukaryota</taxon>
        <taxon>Viridiplantae</taxon>
        <taxon>Streptophyta</taxon>
        <taxon>Embryophyta</taxon>
        <taxon>Tracheophyta</taxon>
        <taxon>Spermatophyta</taxon>
        <taxon>Magnoliopsida</taxon>
        <taxon>eudicotyledons</taxon>
        <taxon>Gunneridae</taxon>
        <taxon>Pentapetalae</taxon>
        <taxon>rosids</taxon>
        <taxon>fabids</taxon>
        <taxon>Malpighiales</taxon>
        <taxon>Salicaceae</taxon>
        <taxon>Saliceae</taxon>
        <taxon>Populus</taxon>
    </lineage>
</organism>
<evidence type="ECO:0000313" key="3">
    <source>
        <dbReference type="Proteomes" id="UP000006729"/>
    </source>
</evidence>
<protein>
    <submittedName>
        <fullName evidence="2">Uncharacterized protein</fullName>
    </submittedName>
</protein>